<accession>A0A3M7RH55</accession>
<organism evidence="1 2">
    <name type="scientific">Brachionus plicatilis</name>
    <name type="common">Marine rotifer</name>
    <name type="synonym">Brachionus muelleri</name>
    <dbReference type="NCBI Taxonomy" id="10195"/>
    <lineage>
        <taxon>Eukaryota</taxon>
        <taxon>Metazoa</taxon>
        <taxon>Spiralia</taxon>
        <taxon>Gnathifera</taxon>
        <taxon>Rotifera</taxon>
        <taxon>Eurotatoria</taxon>
        <taxon>Monogononta</taxon>
        <taxon>Pseudotrocha</taxon>
        <taxon>Ploima</taxon>
        <taxon>Brachionidae</taxon>
        <taxon>Brachionus</taxon>
    </lineage>
</organism>
<gene>
    <name evidence="1" type="ORF">BpHYR1_046846</name>
</gene>
<evidence type="ECO:0000313" key="2">
    <source>
        <dbReference type="Proteomes" id="UP000276133"/>
    </source>
</evidence>
<sequence length="141" mass="15914">MSLDNFGQSLFDTGDMESESLACEMQKLRDDFAKFQSTLILNELRVELADLVGQASERLNTQLRDSIGQVNYEIALLSTKICALELKMDKSVSEQVNIDGSARHIMHAVHAQHLVQMGNRKDMSQMHGFPAYPMNPYAQHK</sequence>
<proteinExistence type="predicted"/>
<dbReference type="EMBL" id="REGN01003384">
    <property type="protein sequence ID" value="RNA22902.1"/>
    <property type="molecule type" value="Genomic_DNA"/>
</dbReference>
<name>A0A3M7RH55_BRAPC</name>
<dbReference type="Proteomes" id="UP000276133">
    <property type="component" value="Unassembled WGS sequence"/>
</dbReference>
<dbReference type="AlphaFoldDB" id="A0A3M7RH55"/>
<comment type="caution">
    <text evidence="1">The sequence shown here is derived from an EMBL/GenBank/DDBJ whole genome shotgun (WGS) entry which is preliminary data.</text>
</comment>
<keyword evidence="2" id="KW-1185">Reference proteome</keyword>
<evidence type="ECO:0000313" key="1">
    <source>
        <dbReference type="EMBL" id="RNA22902.1"/>
    </source>
</evidence>
<protein>
    <submittedName>
        <fullName evidence="1">Uncharacterized protein</fullName>
    </submittedName>
</protein>
<reference evidence="1 2" key="1">
    <citation type="journal article" date="2018" name="Sci. Rep.">
        <title>Genomic signatures of local adaptation to the degree of environmental predictability in rotifers.</title>
        <authorList>
            <person name="Franch-Gras L."/>
            <person name="Hahn C."/>
            <person name="Garcia-Roger E.M."/>
            <person name="Carmona M.J."/>
            <person name="Serra M."/>
            <person name="Gomez A."/>
        </authorList>
    </citation>
    <scope>NUCLEOTIDE SEQUENCE [LARGE SCALE GENOMIC DNA]</scope>
    <source>
        <strain evidence="1">HYR1</strain>
    </source>
</reference>